<protein>
    <submittedName>
        <fullName evidence="1">Uncharacterized protein</fullName>
    </submittedName>
</protein>
<dbReference type="EMBL" id="JAGIZQ010000003">
    <property type="protein sequence ID" value="KAH6636147.1"/>
    <property type="molecule type" value="Genomic_DNA"/>
</dbReference>
<organism evidence="1 2">
    <name type="scientific">Chaetomium tenue</name>
    <dbReference type="NCBI Taxonomy" id="1854479"/>
    <lineage>
        <taxon>Eukaryota</taxon>
        <taxon>Fungi</taxon>
        <taxon>Dikarya</taxon>
        <taxon>Ascomycota</taxon>
        <taxon>Pezizomycotina</taxon>
        <taxon>Sordariomycetes</taxon>
        <taxon>Sordariomycetidae</taxon>
        <taxon>Sordariales</taxon>
        <taxon>Chaetomiaceae</taxon>
        <taxon>Chaetomium</taxon>
    </lineage>
</organism>
<evidence type="ECO:0000313" key="1">
    <source>
        <dbReference type="EMBL" id="KAH6636147.1"/>
    </source>
</evidence>
<name>A0ACB7PB68_9PEZI</name>
<evidence type="ECO:0000313" key="2">
    <source>
        <dbReference type="Proteomes" id="UP000724584"/>
    </source>
</evidence>
<accession>A0ACB7PB68</accession>
<sequence length="101" mass="11172">MAIQVGACRVCAEDTNTFLANNKSIYAYSTAAGHNGSTTFTINIAGDPRTAGYKSLFAQAWEKCKELKFPYHITKQDRNVIYCSNYSLPPVVRNLYGLHGC</sequence>
<reference evidence="1 2" key="1">
    <citation type="journal article" date="2021" name="Nat. Commun.">
        <title>Genetic determinants of endophytism in the Arabidopsis root mycobiome.</title>
        <authorList>
            <person name="Mesny F."/>
            <person name="Miyauchi S."/>
            <person name="Thiergart T."/>
            <person name="Pickel B."/>
            <person name="Atanasova L."/>
            <person name="Karlsson M."/>
            <person name="Huettel B."/>
            <person name="Barry K.W."/>
            <person name="Haridas S."/>
            <person name="Chen C."/>
            <person name="Bauer D."/>
            <person name="Andreopoulos W."/>
            <person name="Pangilinan J."/>
            <person name="LaButti K."/>
            <person name="Riley R."/>
            <person name="Lipzen A."/>
            <person name="Clum A."/>
            <person name="Drula E."/>
            <person name="Henrissat B."/>
            <person name="Kohler A."/>
            <person name="Grigoriev I.V."/>
            <person name="Martin F.M."/>
            <person name="Hacquard S."/>
        </authorList>
    </citation>
    <scope>NUCLEOTIDE SEQUENCE [LARGE SCALE GENOMIC DNA]</scope>
    <source>
        <strain evidence="1 2">MPI-SDFR-AT-0079</strain>
    </source>
</reference>
<dbReference type="Proteomes" id="UP000724584">
    <property type="component" value="Unassembled WGS sequence"/>
</dbReference>
<keyword evidence="2" id="KW-1185">Reference proteome</keyword>
<comment type="caution">
    <text evidence="1">The sequence shown here is derived from an EMBL/GenBank/DDBJ whole genome shotgun (WGS) entry which is preliminary data.</text>
</comment>
<gene>
    <name evidence="1" type="ORF">F5144DRAFT_600913</name>
</gene>
<proteinExistence type="predicted"/>